<accession>A0A5M9J5R9</accession>
<protein>
    <submittedName>
        <fullName evidence="2">Uncharacterized protein</fullName>
    </submittedName>
</protein>
<comment type="caution">
    <text evidence="2">The sequence shown here is derived from an EMBL/GenBank/DDBJ whole genome shotgun (WGS) entry which is preliminary data.</text>
</comment>
<reference evidence="2 3" key="1">
    <citation type="submission" date="2019-06" db="EMBL/GenBank/DDBJ databases">
        <title>Genome Sequence of the Brown Rot Fungal Pathogen Monilinia fructicola.</title>
        <authorList>
            <person name="De Miccolis Angelini R.M."/>
            <person name="Landi L."/>
            <person name="Abate D."/>
            <person name="Pollastro S."/>
            <person name="Romanazzi G."/>
            <person name="Faretra F."/>
        </authorList>
    </citation>
    <scope>NUCLEOTIDE SEQUENCE [LARGE SCALE GENOMIC DNA]</scope>
    <source>
        <strain evidence="2 3">Mfrc123</strain>
    </source>
</reference>
<dbReference type="VEuPathDB" id="FungiDB:MFRU_032g00290"/>
<keyword evidence="3" id="KW-1185">Reference proteome</keyword>
<dbReference type="Proteomes" id="UP000322873">
    <property type="component" value="Unassembled WGS sequence"/>
</dbReference>
<organism evidence="2 3">
    <name type="scientific">Monilinia fructicola</name>
    <name type="common">Brown rot fungus</name>
    <name type="synonym">Ciboria fructicola</name>
    <dbReference type="NCBI Taxonomy" id="38448"/>
    <lineage>
        <taxon>Eukaryota</taxon>
        <taxon>Fungi</taxon>
        <taxon>Dikarya</taxon>
        <taxon>Ascomycota</taxon>
        <taxon>Pezizomycotina</taxon>
        <taxon>Leotiomycetes</taxon>
        <taxon>Helotiales</taxon>
        <taxon>Sclerotiniaceae</taxon>
        <taxon>Monilinia</taxon>
    </lineage>
</organism>
<evidence type="ECO:0000256" key="1">
    <source>
        <dbReference type="SAM" id="MobiDB-lite"/>
    </source>
</evidence>
<feature type="region of interest" description="Disordered" evidence="1">
    <location>
        <begin position="216"/>
        <end position="235"/>
    </location>
</feature>
<name>A0A5M9J5R9_MONFR</name>
<proteinExistence type="predicted"/>
<feature type="region of interest" description="Disordered" evidence="1">
    <location>
        <begin position="92"/>
        <end position="181"/>
    </location>
</feature>
<evidence type="ECO:0000313" key="3">
    <source>
        <dbReference type="Proteomes" id="UP000322873"/>
    </source>
</evidence>
<dbReference type="EMBL" id="VICG01000016">
    <property type="protein sequence ID" value="KAA8564027.1"/>
    <property type="molecule type" value="Genomic_DNA"/>
</dbReference>
<feature type="compositionally biased region" description="Low complexity" evidence="1">
    <location>
        <begin position="96"/>
        <end position="143"/>
    </location>
</feature>
<gene>
    <name evidence="2" type="ORF">EYC84_012023</name>
</gene>
<evidence type="ECO:0000313" key="2">
    <source>
        <dbReference type="EMBL" id="KAA8564027.1"/>
    </source>
</evidence>
<sequence>MPISKNNISSPLEAGTSLLEPMQLPSELLEALDYVSKRLVRKRLHLSLIVIKKDSQIQSPMIAQSTPAPGSYSLTASPSTILYNHAPLTSHTRDIAPTSRGSSPLSSRASSPTNTIFSHSPSDRSTSTTTSTLSTSTIYLSRTKYPGLPSSPKDTMAHHLHASISPPPTPRSPSPEWLSPNTPNRYGITLLHSSTLTPRAERILRATITRAEKKIPRHRQRLAQRATPLATHRRCRHAGAHPQIARAEPSRVCGARPVALRPRLPV</sequence>
<dbReference type="AlphaFoldDB" id="A0A5M9J5R9"/>